<accession>A0ABS2P9X5</accession>
<dbReference type="InterPro" id="IPR036640">
    <property type="entry name" value="ABC1_TM_sf"/>
</dbReference>
<dbReference type="RefSeq" id="WP_204696355.1">
    <property type="nucleotide sequence ID" value="NZ_JAFBEC010000003.1"/>
</dbReference>
<dbReference type="EMBL" id="JAFBEC010000003">
    <property type="protein sequence ID" value="MBM7632223.1"/>
    <property type="molecule type" value="Genomic_DNA"/>
</dbReference>
<feature type="transmembrane region" description="Helical" evidence="5">
    <location>
        <begin position="154"/>
        <end position="175"/>
    </location>
</feature>
<keyword evidence="4 5" id="KW-0472">Membrane</keyword>
<feature type="domain" description="ABC transmembrane type-1" evidence="6">
    <location>
        <begin position="17"/>
        <end position="299"/>
    </location>
</feature>
<sequence>MLDLMKIYLKPYRSKLVLIAFLVFLQALLQLTLPTLLAELVDVGIANADVSYIVQVGLWMLLITVVTVAVTVCSGYQTAKLTSSVALTIRERLYASVQGFSLQEYRQFGHSTLLTRTTNDVQQVQTILSLLLKTMLLAPMMFIGAFILSVTKNLTLSFILIAPLPIIILIVIWFAKKGGTLFASLQKRVDQLNLTLREGITGIRDIRSFNQVDRERERFSEANESYRNSAIHVHQLMIYLTPIMMFILNFSIVALLWFGSLQLNTGELQVGDLMAFIQYAMYILFSIMLTSVLFVSFPRASVSAKRILEVLNAEPTIKSPTYSLTPEQQSSLRFANVSFQYP</sequence>
<evidence type="ECO:0000256" key="3">
    <source>
        <dbReference type="ARBA" id="ARBA00022989"/>
    </source>
</evidence>
<proteinExistence type="predicted"/>
<feature type="transmembrane region" description="Helical" evidence="5">
    <location>
        <begin position="130"/>
        <end position="148"/>
    </location>
</feature>
<dbReference type="InterPro" id="IPR039421">
    <property type="entry name" value="Type_1_exporter"/>
</dbReference>
<evidence type="ECO:0000256" key="4">
    <source>
        <dbReference type="ARBA" id="ARBA00023136"/>
    </source>
</evidence>
<comment type="subcellular location">
    <subcellularLocation>
        <location evidence="1">Cell membrane</location>
        <topology evidence="1">Multi-pass membrane protein</topology>
    </subcellularLocation>
</comment>
<gene>
    <name evidence="7" type="ORF">JOD17_001316</name>
</gene>
<dbReference type="Proteomes" id="UP000741863">
    <property type="component" value="Unassembled WGS sequence"/>
</dbReference>
<dbReference type="SUPFAM" id="SSF90123">
    <property type="entry name" value="ABC transporter transmembrane region"/>
    <property type="match status" value="1"/>
</dbReference>
<dbReference type="Pfam" id="PF00664">
    <property type="entry name" value="ABC_membrane"/>
    <property type="match status" value="1"/>
</dbReference>
<dbReference type="PROSITE" id="PS50929">
    <property type="entry name" value="ABC_TM1F"/>
    <property type="match status" value="1"/>
</dbReference>
<feature type="transmembrane region" description="Helical" evidence="5">
    <location>
        <begin position="279"/>
        <end position="297"/>
    </location>
</feature>
<evidence type="ECO:0000259" key="6">
    <source>
        <dbReference type="PROSITE" id="PS50929"/>
    </source>
</evidence>
<organism evidence="7 8">
    <name type="scientific">Geomicrobium sediminis</name>
    <dbReference type="NCBI Taxonomy" id="1347788"/>
    <lineage>
        <taxon>Bacteria</taxon>
        <taxon>Bacillati</taxon>
        <taxon>Bacillota</taxon>
        <taxon>Bacilli</taxon>
        <taxon>Bacillales</taxon>
        <taxon>Geomicrobium</taxon>
    </lineage>
</organism>
<dbReference type="InterPro" id="IPR011527">
    <property type="entry name" value="ABC1_TM_dom"/>
</dbReference>
<reference evidence="7 8" key="1">
    <citation type="submission" date="2021-01" db="EMBL/GenBank/DDBJ databases">
        <title>Genomic Encyclopedia of Type Strains, Phase IV (KMG-IV): sequencing the most valuable type-strain genomes for metagenomic binning, comparative biology and taxonomic classification.</title>
        <authorList>
            <person name="Goeker M."/>
        </authorList>
    </citation>
    <scope>NUCLEOTIDE SEQUENCE [LARGE SCALE GENOMIC DNA]</scope>
    <source>
        <strain evidence="7 8">DSM 25540</strain>
    </source>
</reference>
<evidence type="ECO:0000256" key="2">
    <source>
        <dbReference type="ARBA" id="ARBA00022692"/>
    </source>
</evidence>
<feature type="transmembrane region" description="Helical" evidence="5">
    <location>
        <begin position="236"/>
        <end position="259"/>
    </location>
</feature>
<evidence type="ECO:0000313" key="8">
    <source>
        <dbReference type="Proteomes" id="UP000741863"/>
    </source>
</evidence>
<comment type="caution">
    <text evidence="7">The sequence shown here is derived from an EMBL/GenBank/DDBJ whole genome shotgun (WGS) entry which is preliminary data.</text>
</comment>
<name>A0ABS2P9X5_9BACL</name>
<dbReference type="PANTHER" id="PTHR43394">
    <property type="entry name" value="ATP-DEPENDENT PERMEASE MDL1, MITOCHONDRIAL"/>
    <property type="match status" value="1"/>
</dbReference>
<evidence type="ECO:0000256" key="1">
    <source>
        <dbReference type="ARBA" id="ARBA00004651"/>
    </source>
</evidence>
<keyword evidence="8" id="KW-1185">Reference proteome</keyword>
<keyword evidence="2 5" id="KW-0812">Transmembrane</keyword>
<dbReference type="CDD" id="cd18548">
    <property type="entry name" value="ABC_6TM_Tm287_like"/>
    <property type="match status" value="1"/>
</dbReference>
<feature type="transmembrane region" description="Helical" evidence="5">
    <location>
        <begin position="50"/>
        <end position="73"/>
    </location>
</feature>
<evidence type="ECO:0000256" key="5">
    <source>
        <dbReference type="SAM" id="Phobius"/>
    </source>
</evidence>
<keyword evidence="3 5" id="KW-1133">Transmembrane helix</keyword>
<evidence type="ECO:0000313" key="7">
    <source>
        <dbReference type="EMBL" id="MBM7632223.1"/>
    </source>
</evidence>
<dbReference type="PANTHER" id="PTHR43394:SF1">
    <property type="entry name" value="ATP-BINDING CASSETTE SUB-FAMILY B MEMBER 10, MITOCHONDRIAL"/>
    <property type="match status" value="1"/>
</dbReference>
<protein>
    <submittedName>
        <fullName evidence="7">ABC-type multidrug transport system fused ATPase/permease subunit</fullName>
    </submittedName>
</protein>
<dbReference type="Gene3D" id="1.20.1560.10">
    <property type="entry name" value="ABC transporter type 1, transmembrane domain"/>
    <property type="match status" value="1"/>
</dbReference>